<proteinExistence type="predicted"/>
<feature type="domain" description="Transposase (putative) YhgA-like" evidence="1">
    <location>
        <begin position="79"/>
        <end position="229"/>
    </location>
</feature>
<dbReference type="Proteomes" id="UP000772151">
    <property type="component" value="Unassembled WGS sequence"/>
</dbReference>
<comment type="caution">
    <text evidence="2">The sequence shown here is derived from an EMBL/GenBank/DDBJ whole genome shotgun (WGS) entry which is preliminary data.</text>
</comment>
<dbReference type="InterPro" id="IPR006842">
    <property type="entry name" value="Transposase_31"/>
</dbReference>
<organism evidence="2 3">
    <name type="scientific">Selenomonas ruminantium</name>
    <dbReference type="NCBI Taxonomy" id="971"/>
    <lineage>
        <taxon>Bacteria</taxon>
        <taxon>Bacillati</taxon>
        <taxon>Bacillota</taxon>
        <taxon>Negativicutes</taxon>
        <taxon>Selenomonadales</taxon>
        <taxon>Selenomonadaceae</taxon>
        <taxon>Selenomonas</taxon>
    </lineage>
</organism>
<sequence>MRCEDLSDRDSITKEYMKQPDRFADLFNGFCFGGEGKLRPENLRDMDTTSIVLPYGSDGASLPEQKVRDILKLALKTDGKAAYCILGVENQTEVHTAMPIRNMLYDAMTLTEQVAATAKSHKAAHNHGNDNAEFLSGFHRDDKVLPVITLVVYWGADEWDAPVTLREMYPEGLDESILKYATDYKMNLISPAQMTDQQLDVFRSDIKAVLKFIKHSKDKTELANLVNNNQEYKSLDRLAAQTISVCSGQDFNFPVGEERIDVCKAIDDMVTDARNEGIDVGRSQGRDEATHEGMRNVIATVKDLNLGKEVAMQQLAKRYSLSQETALEFVDHNW</sequence>
<reference evidence="2" key="1">
    <citation type="submission" date="2019-04" db="EMBL/GenBank/DDBJ databases">
        <title>Evolution of Biomass-Degrading Anaerobic Consortia Revealed by Metagenomics.</title>
        <authorList>
            <person name="Peng X."/>
        </authorList>
    </citation>
    <scope>NUCLEOTIDE SEQUENCE</scope>
    <source>
        <strain evidence="2">SIG242</strain>
    </source>
</reference>
<evidence type="ECO:0000259" key="1">
    <source>
        <dbReference type="Pfam" id="PF04754"/>
    </source>
</evidence>
<evidence type="ECO:0000313" key="2">
    <source>
        <dbReference type="EMBL" id="MBE6086258.1"/>
    </source>
</evidence>
<name>A0A927WGE6_SELRU</name>
<protein>
    <recommendedName>
        <fullName evidence="1">Transposase (putative) YhgA-like domain-containing protein</fullName>
    </recommendedName>
</protein>
<dbReference type="Pfam" id="PF04754">
    <property type="entry name" value="Transposase_31"/>
    <property type="match status" value="1"/>
</dbReference>
<accession>A0A927WGE6</accession>
<dbReference type="AlphaFoldDB" id="A0A927WGE6"/>
<gene>
    <name evidence="2" type="ORF">E7203_12585</name>
</gene>
<evidence type="ECO:0000313" key="3">
    <source>
        <dbReference type="Proteomes" id="UP000772151"/>
    </source>
</evidence>
<dbReference type="EMBL" id="SVCA01000014">
    <property type="protein sequence ID" value="MBE6086258.1"/>
    <property type="molecule type" value="Genomic_DNA"/>
</dbReference>